<accession>A0A6I3T0Q2</accession>
<evidence type="ECO:0000259" key="1">
    <source>
        <dbReference type="Pfam" id="PF13503"/>
    </source>
</evidence>
<dbReference type="Pfam" id="PF13503">
    <property type="entry name" value="DUF4123"/>
    <property type="match status" value="1"/>
</dbReference>
<feature type="domain" description="DUF4123" evidence="1">
    <location>
        <begin position="52"/>
        <end position="170"/>
    </location>
</feature>
<evidence type="ECO:0000313" key="3">
    <source>
        <dbReference type="Proteomes" id="UP000430634"/>
    </source>
</evidence>
<dbReference type="Proteomes" id="UP000430634">
    <property type="component" value="Unassembled WGS sequence"/>
</dbReference>
<proteinExistence type="predicted"/>
<dbReference type="EMBL" id="WNKZ01000052">
    <property type="protein sequence ID" value="MTV54495.1"/>
    <property type="molecule type" value="Genomic_DNA"/>
</dbReference>
<comment type="caution">
    <text evidence="2">The sequence shown here is derived from an EMBL/GenBank/DDBJ whole genome shotgun (WGS) entry which is preliminary data.</text>
</comment>
<evidence type="ECO:0000313" key="2">
    <source>
        <dbReference type="EMBL" id="MTV54495.1"/>
    </source>
</evidence>
<dbReference type="AlphaFoldDB" id="A0A6I3T0Q2"/>
<name>A0A6I3T0Q2_9BURK</name>
<dbReference type="OrthoDB" id="8587627at2"/>
<protein>
    <submittedName>
        <fullName evidence="2">DUF4123 domain-containing protein</fullName>
    </submittedName>
</protein>
<sequence length="309" mass="33707">MPDQGASVGLATCRGGGMRDPLYFTVDDVVVKNAVQELSTLMLNSPEMTWAALVDGAFDYPTCDTTPYARSGINCFASAQFEGLEKAAPWLVPLTLDATLQQQLTVLLRHCQGRPMLSFAASRISLHELRGAWQGLHMVNVIDHQQLLLRFADTRVLAALPSILDADQWASISSPLADWVYYDRTARLSRCPVSLRSNASIGITLNTSQLDQLLQLSHPDAMLAMILESIPDIVPEKISCSRRYALVADSHDIALKFGVKCPADVFSLAVASLLSDGASNIDSGLFSILKEKSWPENGLGEYLVERGIL</sequence>
<organism evidence="2 3">
    <name type="scientific">Pseudoduganella buxea</name>
    <dbReference type="NCBI Taxonomy" id="1949069"/>
    <lineage>
        <taxon>Bacteria</taxon>
        <taxon>Pseudomonadati</taxon>
        <taxon>Pseudomonadota</taxon>
        <taxon>Betaproteobacteria</taxon>
        <taxon>Burkholderiales</taxon>
        <taxon>Oxalobacteraceae</taxon>
        <taxon>Telluria group</taxon>
        <taxon>Pseudoduganella</taxon>
    </lineage>
</organism>
<dbReference type="InterPro" id="IPR025391">
    <property type="entry name" value="DUF4123"/>
</dbReference>
<gene>
    <name evidence="2" type="ORF">GM672_17320</name>
</gene>
<reference evidence="2 3" key="1">
    <citation type="submission" date="2019-11" db="EMBL/GenBank/DDBJ databases">
        <title>Type strains purchased from KCTC, JCM and DSMZ.</title>
        <authorList>
            <person name="Lu H."/>
        </authorList>
    </citation>
    <scope>NUCLEOTIDE SEQUENCE [LARGE SCALE GENOMIC DNA]</scope>
    <source>
        <strain evidence="2 3">KCTC 52429</strain>
    </source>
</reference>